<dbReference type="EMBL" id="KN818235">
    <property type="protein sequence ID" value="KIL66661.1"/>
    <property type="molecule type" value="Genomic_DNA"/>
</dbReference>
<keyword evidence="2" id="KW-1185">Reference proteome</keyword>
<sequence>MGSDSISRWFLSVFFEPPVDSPLVCRFSHRLWLQIGVCAVILTRRISQNPSVRIMIRSPSVMICSLSDIQPPVDSLRSGVLVASRGHVVIGGYRDRRTVRLIVEKSTLSLCSRSPGRSSGCDSS</sequence>
<reference evidence="1 2" key="1">
    <citation type="submission" date="2014-04" db="EMBL/GenBank/DDBJ databases">
        <title>Evolutionary Origins and Diversification of the Mycorrhizal Mutualists.</title>
        <authorList>
            <consortium name="DOE Joint Genome Institute"/>
            <consortium name="Mycorrhizal Genomics Consortium"/>
            <person name="Kohler A."/>
            <person name="Kuo A."/>
            <person name="Nagy L.G."/>
            <person name="Floudas D."/>
            <person name="Copeland A."/>
            <person name="Barry K.W."/>
            <person name="Cichocki N."/>
            <person name="Veneault-Fourrey C."/>
            <person name="LaButti K."/>
            <person name="Lindquist E.A."/>
            <person name="Lipzen A."/>
            <person name="Lundell T."/>
            <person name="Morin E."/>
            <person name="Murat C."/>
            <person name="Riley R."/>
            <person name="Ohm R."/>
            <person name="Sun H."/>
            <person name="Tunlid A."/>
            <person name="Henrissat B."/>
            <person name="Grigoriev I.V."/>
            <person name="Hibbett D.S."/>
            <person name="Martin F."/>
        </authorList>
    </citation>
    <scope>NUCLEOTIDE SEQUENCE [LARGE SCALE GENOMIC DNA]</scope>
    <source>
        <strain evidence="1 2">Koide BX008</strain>
    </source>
</reference>
<proteinExistence type="predicted"/>
<gene>
    <name evidence="1" type="ORF">M378DRAFT_373125</name>
</gene>
<accession>A0A0C2XBD2</accession>
<name>A0A0C2XBD2_AMAMK</name>
<dbReference type="InParanoid" id="A0A0C2XBD2"/>
<dbReference type="HOGENOM" id="CLU_2003331_0_0_1"/>
<organism evidence="1 2">
    <name type="scientific">Amanita muscaria (strain Koide BX008)</name>
    <dbReference type="NCBI Taxonomy" id="946122"/>
    <lineage>
        <taxon>Eukaryota</taxon>
        <taxon>Fungi</taxon>
        <taxon>Dikarya</taxon>
        <taxon>Basidiomycota</taxon>
        <taxon>Agaricomycotina</taxon>
        <taxon>Agaricomycetes</taxon>
        <taxon>Agaricomycetidae</taxon>
        <taxon>Agaricales</taxon>
        <taxon>Pluteineae</taxon>
        <taxon>Amanitaceae</taxon>
        <taxon>Amanita</taxon>
    </lineage>
</organism>
<dbReference type="AlphaFoldDB" id="A0A0C2XBD2"/>
<dbReference type="Proteomes" id="UP000054549">
    <property type="component" value="Unassembled WGS sequence"/>
</dbReference>
<protein>
    <submittedName>
        <fullName evidence="1">Uncharacterized protein</fullName>
    </submittedName>
</protein>
<evidence type="ECO:0000313" key="1">
    <source>
        <dbReference type="EMBL" id="KIL66661.1"/>
    </source>
</evidence>
<evidence type="ECO:0000313" key="2">
    <source>
        <dbReference type="Proteomes" id="UP000054549"/>
    </source>
</evidence>